<dbReference type="InterPro" id="IPR017850">
    <property type="entry name" value="Alkaline_phosphatase_core_sf"/>
</dbReference>
<evidence type="ECO:0000256" key="2">
    <source>
        <dbReference type="ARBA" id="ARBA00022837"/>
    </source>
</evidence>
<dbReference type="SUPFAM" id="SSF53649">
    <property type="entry name" value="Alkaline phosphatase-like"/>
    <property type="match status" value="1"/>
</dbReference>
<sequence>MDGMNVWNSIQGDSLSPRNEFVANINPILNLASIRVDDWKLLYNPIDLPAQEPKLNSWFGPSERNFPRNKYSCSKENDFKNVKNSLAGRMVQKLMPNIFKNIHKIRKNVEVLCTEVPENATATCNDPSNPCLFNVASDPCEYFDVSKSHPETVEILQNRLQFYNATAIPPGNKPEDPRANPIFWNNTWTNWFDYLDQNSYSFVA</sequence>
<evidence type="ECO:0000256" key="1">
    <source>
        <dbReference type="ARBA" id="ARBA00022723"/>
    </source>
</evidence>
<keyword evidence="5" id="KW-1185">Reference proteome</keyword>
<dbReference type="Proteomes" id="UP000326759">
    <property type="component" value="Unassembled WGS sequence"/>
</dbReference>
<gene>
    <name evidence="4" type="primary">ARSI</name>
    <name evidence="4" type="ORF">Anas_14338</name>
</gene>
<keyword evidence="3" id="KW-0325">Glycoprotein</keyword>
<reference evidence="4 5" key="1">
    <citation type="journal article" date="2019" name="PLoS Biol.">
        <title>Sex chromosomes control vertical transmission of feminizing Wolbachia symbionts in an isopod.</title>
        <authorList>
            <person name="Becking T."/>
            <person name="Chebbi M.A."/>
            <person name="Giraud I."/>
            <person name="Moumen B."/>
            <person name="Laverre T."/>
            <person name="Caubet Y."/>
            <person name="Peccoud J."/>
            <person name="Gilbert C."/>
            <person name="Cordaux R."/>
        </authorList>
    </citation>
    <scope>NUCLEOTIDE SEQUENCE [LARGE SCALE GENOMIC DNA]</scope>
    <source>
        <strain evidence="4">ANa2</strain>
        <tissue evidence="4">Whole body excluding digestive tract and cuticle</tissue>
    </source>
</reference>
<protein>
    <submittedName>
        <fullName evidence="4">Arylsulfatase I</fullName>
    </submittedName>
</protein>
<evidence type="ECO:0000256" key="3">
    <source>
        <dbReference type="ARBA" id="ARBA00023180"/>
    </source>
</evidence>
<name>A0A5N5TE13_9CRUS</name>
<dbReference type="EMBL" id="SEYY01003206">
    <property type="protein sequence ID" value="KAB7504409.1"/>
    <property type="molecule type" value="Genomic_DNA"/>
</dbReference>
<evidence type="ECO:0000313" key="5">
    <source>
        <dbReference type="Proteomes" id="UP000326759"/>
    </source>
</evidence>
<dbReference type="PANTHER" id="PTHR10342:SF273">
    <property type="entry name" value="RE14504P"/>
    <property type="match status" value="1"/>
</dbReference>
<proteinExistence type="predicted"/>
<organism evidence="4 5">
    <name type="scientific">Armadillidium nasatum</name>
    <dbReference type="NCBI Taxonomy" id="96803"/>
    <lineage>
        <taxon>Eukaryota</taxon>
        <taxon>Metazoa</taxon>
        <taxon>Ecdysozoa</taxon>
        <taxon>Arthropoda</taxon>
        <taxon>Crustacea</taxon>
        <taxon>Multicrustacea</taxon>
        <taxon>Malacostraca</taxon>
        <taxon>Eumalacostraca</taxon>
        <taxon>Peracarida</taxon>
        <taxon>Isopoda</taxon>
        <taxon>Oniscidea</taxon>
        <taxon>Crinocheta</taxon>
        <taxon>Armadillidiidae</taxon>
        <taxon>Armadillidium</taxon>
    </lineage>
</organism>
<dbReference type="OrthoDB" id="103349at2759"/>
<dbReference type="PANTHER" id="PTHR10342">
    <property type="entry name" value="ARYLSULFATASE"/>
    <property type="match status" value="1"/>
</dbReference>
<keyword evidence="2" id="KW-0106">Calcium</keyword>
<dbReference type="GO" id="GO:0008484">
    <property type="term" value="F:sulfuric ester hydrolase activity"/>
    <property type="evidence" value="ECO:0007669"/>
    <property type="project" value="InterPro"/>
</dbReference>
<dbReference type="GO" id="GO:0046872">
    <property type="term" value="F:metal ion binding"/>
    <property type="evidence" value="ECO:0007669"/>
    <property type="project" value="UniProtKB-KW"/>
</dbReference>
<dbReference type="AlphaFoldDB" id="A0A5N5TE13"/>
<dbReference type="InterPro" id="IPR047115">
    <property type="entry name" value="ARSB"/>
</dbReference>
<accession>A0A5N5TE13</accession>
<keyword evidence="1" id="KW-0479">Metal-binding</keyword>
<dbReference type="Gene3D" id="3.30.1120.10">
    <property type="match status" value="1"/>
</dbReference>
<evidence type="ECO:0000313" key="4">
    <source>
        <dbReference type="EMBL" id="KAB7504409.1"/>
    </source>
</evidence>
<comment type="caution">
    <text evidence="4">The sequence shown here is derived from an EMBL/GenBank/DDBJ whole genome shotgun (WGS) entry which is preliminary data.</text>
</comment>